<dbReference type="AlphaFoldDB" id="A0A2J0LKR3"/>
<dbReference type="Gene3D" id="3.90.550.10">
    <property type="entry name" value="Spore Coat Polysaccharide Biosynthesis Protein SpsA, Chain A"/>
    <property type="match status" value="1"/>
</dbReference>
<keyword evidence="3" id="KW-0808">Transferase</keyword>
<organism evidence="3 4">
    <name type="scientific">Candidatus Taenaricola geysiri</name>
    <dbReference type="NCBI Taxonomy" id="1974752"/>
    <lineage>
        <taxon>Bacteria</taxon>
        <taxon>Pseudomonadati</taxon>
        <taxon>Candidatus Omnitrophota</taxon>
        <taxon>Candidatus Taenaricola</taxon>
    </lineage>
</organism>
<dbReference type="PANTHER" id="PTHR46390">
    <property type="entry name" value="MANNOSE-1-PHOSPHATE GUANYLYLTRANSFERASE"/>
    <property type="match status" value="1"/>
</dbReference>
<evidence type="ECO:0000313" key="3">
    <source>
        <dbReference type="EMBL" id="PIW66630.1"/>
    </source>
</evidence>
<evidence type="ECO:0000313" key="4">
    <source>
        <dbReference type="Proteomes" id="UP000231267"/>
    </source>
</evidence>
<dbReference type="Proteomes" id="UP000231267">
    <property type="component" value="Unassembled WGS sequence"/>
</dbReference>
<dbReference type="InterPro" id="IPR054566">
    <property type="entry name" value="ManC/GMP-like_b-helix"/>
</dbReference>
<evidence type="ECO:0000259" key="2">
    <source>
        <dbReference type="Pfam" id="PF22640"/>
    </source>
</evidence>
<dbReference type="EMBL" id="PFGP01000048">
    <property type="protein sequence ID" value="PIW66630.1"/>
    <property type="molecule type" value="Genomic_DNA"/>
</dbReference>
<keyword evidence="3" id="KW-0548">Nucleotidyltransferase</keyword>
<reference evidence="3 4" key="1">
    <citation type="submission" date="2017-09" db="EMBL/GenBank/DDBJ databases">
        <title>Depth-based differentiation of microbial function through sediment-hosted aquifers and enrichment of novel symbionts in the deep terrestrial subsurface.</title>
        <authorList>
            <person name="Probst A.J."/>
            <person name="Ladd B."/>
            <person name="Jarett J.K."/>
            <person name="Geller-Mcgrath D.E."/>
            <person name="Sieber C.M."/>
            <person name="Emerson J.B."/>
            <person name="Anantharaman K."/>
            <person name="Thomas B.C."/>
            <person name="Malmstrom R."/>
            <person name="Stieglmeier M."/>
            <person name="Klingl A."/>
            <person name="Woyke T."/>
            <person name="Ryan C.M."/>
            <person name="Banfield J.F."/>
        </authorList>
    </citation>
    <scope>NUCLEOTIDE SEQUENCE [LARGE SCALE GENOMIC DNA]</scope>
    <source>
        <strain evidence="3">CG12_big_fil_rev_8_21_14_0_65_43_15</strain>
    </source>
</reference>
<sequence length="350" mass="38599">MRCADSNIYAVILAGGVGERLWPVSRRRRPKYCLNIGSQYTLLQQAYNRMKAVTTKDKIFIVAQAAQSNVIKKQIPGISRNLITEPFGRNTAAAIGLAAVVIGRRAPDAVMVVVPADHHIPVSQRSAFVGLAKAAVRVACVNNSLVTVGVKPTYPATGFGYIKPSSKKLLNAYKVEKFVEKPDLAKAKKFLKSNYLWNAGIFAWEATAILQAIREYLPKLCRALDKIDKNFPLPGVYKGIDNISIDYGVLEKSKKVFVIPTGLKWDDVGSWLSFSRILDKDSKGNIINANFTGIDTKDSIVISDDKNHLIAAYGLKDLIIVRTKDVTLVCSKDKAENIKELVNVSDNSFR</sequence>
<dbReference type="GO" id="GO:0004475">
    <property type="term" value="F:mannose-1-phosphate guanylyltransferase (GTP) activity"/>
    <property type="evidence" value="ECO:0007669"/>
    <property type="project" value="InterPro"/>
</dbReference>
<dbReference type="InterPro" id="IPR029044">
    <property type="entry name" value="Nucleotide-diphossugar_trans"/>
</dbReference>
<gene>
    <name evidence="3" type="ORF">COW11_02300</name>
</gene>
<accession>A0A2J0LKR3</accession>
<dbReference type="CDD" id="cd02509">
    <property type="entry name" value="GDP-M1P_Guanylyltransferase"/>
    <property type="match status" value="1"/>
</dbReference>
<feature type="domain" description="MannoseP isomerase/GMP-like beta-helix" evidence="2">
    <location>
        <begin position="292"/>
        <end position="343"/>
    </location>
</feature>
<protein>
    <submittedName>
        <fullName evidence="3">Mannose-1-phosphate guanylyltransferase</fullName>
    </submittedName>
</protein>
<dbReference type="SUPFAM" id="SSF159283">
    <property type="entry name" value="Guanosine diphospho-D-mannose pyrophosphorylase/mannose-6-phosphate isomerase linker domain"/>
    <property type="match status" value="1"/>
</dbReference>
<evidence type="ECO:0000259" key="1">
    <source>
        <dbReference type="Pfam" id="PF00483"/>
    </source>
</evidence>
<comment type="caution">
    <text evidence="3">The sequence shown here is derived from an EMBL/GenBank/DDBJ whole genome shotgun (WGS) entry which is preliminary data.</text>
</comment>
<proteinExistence type="predicted"/>
<dbReference type="SUPFAM" id="SSF53448">
    <property type="entry name" value="Nucleotide-diphospho-sugar transferases"/>
    <property type="match status" value="1"/>
</dbReference>
<name>A0A2J0LKR3_9BACT</name>
<feature type="domain" description="Nucleotidyl transferase" evidence="1">
    <location>
        <begin position="10"/>
        <end position="281"/>
    </location>
</feature>
<dbReference type="InterPro" id="IPR005835">
    <property type="entry name" value="NTP_transferase_dom"/>
</dbReference>
<dbReference type="Pfam" id="PF22640">
    <property type="entry name" value="ManC_GMP_beta-helix"/>
    <property type="match status" value="1"/>
</dbReference>
<dbReference type="PANTHER" id="PTHR46390:SF1">
    <property type="entry name" value="MANNOSE-1-PHOSPHATE GUANYLYLTRANSFERASE"/>
    <property type="match status" value="1"/>
</dbReference>
<dbReference type="InterPro" id="IPR051161">
    <property type="entry name" value="Mannose-6P_isomerase_type2"/>
</dbReference>
<dbReference type="InterPro" id="IPR049577">
    <property type="entry name" value="GMPP_N"/>
</dbReference>
<dbReference type="Pfam" id="PF00483">
    <property type="entry name" value="NTP_transferase"/>
    <property type="match status" value="1"/>
</dbReference>
<dbReference type="GO" id="GO:0009298">
    <property type="term" value="P:GDP-mannose biosynthetic process"/>
    <property type="evidence" value="ECO:0007669"/>
    <property type="project" value="TreeGrafter"/>
</dbReference>